<dbReference type="RefSeq" id="WP_007636551.1">
    <property type="nucleotide sequence ID" value="NC_020514.1"/>
</dbReference>
<reference evidence="1 2" key="1">
    <citation type="journal article" date="2013" name="Genome Announc.">
        <title>Complete Genome Sequence of Glaciecola psychrophila Strain 170T.</title>
        <authorList>
            <person name="Yin J."/>
            <person name="Chen J."/>
            <person name="Liu G."/>
            <person name="Yu Y."/>
            <person name="Song L."/>
            <person name="Wang X."/>
            <person name="Qu X."/>
        </authorList>
    </citation>
    <scope>NUCLEOTIDE SEQUENCE [LARGE SCALE GENOMIC DNA]</scope>
    <source>
        <strain evidence="1 2">170</strain>
    </source>
</reference>
<gene>
    <name evidence="1" type="ORF">C427_2383</name>
</gene>
<organism evidence="1 2">
    <name type="scientific">Paraglaciecola psychrophila 170</name>
    <dbReference type="NCBI Taxonomy" id="1129794"/>
    <lineage>
        <taxon>Bacteria</taxon>
        <taxon>Pseudomonadati</taxon>
        <taxon>Pseudomonadota</taxon>
        <taxon>Gammaproteobacteria</taxon>
        <taxon>Alteromonadales</taxon>
        <taxon>Alteromonadaceae</taxon>
        <taxon>Paraglaciecola</taxon>
    </lineage>
</organism>
<dbReference type="Proteomes" id="UP000011864">
    <property type="component" value="Chromosome"/>
</dbReference>
<sequence length="121" mass="13519">MKTNKVKPTSLSTNQSALYDAITSSHHSLRFICNHCGYGTSSVRNWIGGVYEPKKLAFENIIQSIKALESQPPISINWKVKKAELAELKEKGFDNFEIAKIFKSSVMSIKHAVARHLKDAA</sequence>
<dbReference type="KEGG" id="gps:C427_2383"/>
<dbReference type="PATRIC" id="fig|1129794.4.peg.2363"/>
<dbReference type="EMBL" id="CP003837">
    <property type="protein sequence ID" value="AGH44492.1"/>
    <property type="molecule type" value="Genomic_DNA"/>
</dbReference>
<evidence type="ECO:0000313" key="2">
    <source>
        <dbReference type="Proteomes" id="UP000011864"/>
    </source>
</evidence>
<dbReference type="STRING" id="1129794.C427_2383"/>
<dbReference type="AlphaFoldDB" id="K6ZLL4"/>
<accession>K6ZLL4</accession>
<protein>
    <submittedName>
        <fullName evidence="1">Uncharacterized protein</fullName>
    </submittedName>
</protein>
<dbReference type="HOGENOM" id="CLU_2035763_0_0_6"/>
<name>K6ZLL4_9ALTE</name>
<keyword evidence="2" id="KW-1185">Reference proteome</keyword>
<proteinExistence type="predicted"/>
<evidence type="ECO:0000313" key="1">
    <source>
        <dbReference type="EMBL" id="AGH44492.1"/>
    </source>
</evidence>